<dbReference type="NCBIfam" id="TIGR03122">
    <property type="entry name" value="one_C_dehyd_C"/>
    <property type="match status" value="1"/>
</dbReference>
<reference evidence="1 2" key="1">
    <citation type="submission" date="2008-03" db="EMBL/GenBank/DDBJ databases">
        <title>Complete sequence of Leptothrix cholodnii SP-6.</title>
        <authorList>
            <consortium name="US DOE Joint Genome Institute"/>
            <person name="Copeland A."/>
            <person name="Lucas S."/>
            <person name="Lapidus A."/>
            <person name="Glavina del Rio T."/>
            <person name="Dalin E."/>
            <person name="Tice H."/>
            <person name="Bruce D."/>
            <person name="Goodwin L."/>
            <person name="Pitluck S."/>
            <person name="Chertkov O."/>
            <person name="Brettin T."/>
            <person name="Detter J.C."/>
            <person name="Han C."/>
            <person name="Kuske C.R."/>
            <person name="Schmutz J."/>
            <person name="Larimer F."/>
            <person name="Land M."/>
            <person name="Hauser L."/>
            <person name="Kyrpides N."/>
            <person name="Lykidis A."/>
            <person name="Emerson D."/>
            <person name="Richardson P."/>
        </authorList>
    </citation>
    <scope>NUCLEOTIDE SEQUENCE [LARGE SCALE GENOMIC DNA]</scope>
    <source>
        <strain evidence="2">ATCC 51168 / LMG 8142 / SP-6</strain>
    </source>
</reference>
<dbReference type="GO" id="GO:0046914">
    <property type="term" value="F:transition metal ion binding"/>
    <property type="evidence" value="ECO:0007669"/>
    <property type="project" value="InterPro"/>
</dbReference>
<keyword evidence="1" id="KW-0560">Oxidoreductase</keyword>
<dbReference type="PANTHER" id="PTHR39673">
    <property type="entry name" value="TUNGSTEN FORMYLMETHANOFURAN DEHYDROGENASE, SUBUNIT C (FWDC)"/>
    <property type="match status" value="1"/>
</dbReference>
<dbReference type="OrthoDB" id="8562860at2"/>
<evidence type="ECO:0000313" key="1">
    <source>
        <dbReference type="EMBL" id="ACB35393.1"/>
    </source>
</evidence>
<dbReference type="InterPro" id="IPR036485">
    <property type="entry name" value="Glu_synth_asu_C_sf"/>
</dbReference>
<dbReference type="GO" id="GO:0018493">
    <property type="term" value="F:formylmethanofuran dehydrogenase activity"/>
    <property type="evidence" value="ECO:0007669"/>
    <property type="project" value="UniProtKB-EC"/>
</dbReference>
<dbReference type="InterPro" id="IPR017550">
    <property type="entry name" value="Formylmethanofuran_DH_suC"/>
</dbReference>
<sequence>MNGIRLTLRDAPRLRLDLRGVLPEALAALSLAQIARLPLAHGRDFCVLADWFDIVTFDAAEPTLQLAGDLGRVDHIGWQMSGGRIEIDSTAGDGVGGAMRGGVITVRGDAGAMAACEMQGGELHITGHVGDYAASTLPGSMDGMRGGLLLVHGNAGARFADRMRRGTAIVLGDAGDGFASRLVAGTVVLGRRCGAHPAYGMRRGSLVLASPEAAAAFEVPPTFVPAQAEAAVFWQLLARDLARLAAAHAPSSPLTDLPRRAITRHLGDLAVDGKGELIVVR</sequence>
<keyword evidence="2" id="KW-1185">Reference proteome</keyword>
<dbReference type="SUPFAM" id="SSF69336">
    <property type="entry name" value="Alpha subunit of glutamate synthase, C-terminal domain"/>
    <property type="match status" value="1"/>
</dbReference>
<organism evidence="1 2">
    <name type="scientific">Leptothrix cholodnii (strain ATCC 51168 / LMG 8142 / SP-6)</name>
    <name type="common">Leptothrix discophora (strain SP-6)</name>
    <dbReference type="NCBI Taxonomy" id="395495"/>
    <lineage>
        <taxon>Bacteria</taxon>
        <taxon>Pseudomonadati</taxon>
        <taxon>Pseudomonadota</taxon>
        <taxon>Betaproteobacteria</taxon>
        <taxon>Burkholderiales</taxon>
        <taxon>Sphaerotilaceae</taxon>
        <taxon>Leptothrix</taxon>
    </lineage>
</organism>
<dbReference type="eggNOG" id="COG2218">
    <property type="taxonomic scope" value="Bacteria"/>
</dbReference>
<dbReference type="AlphaFoldDB" id="B1Y0X6"/>
<name>B1Y0X6_LEPCP</name>
<protein>
    <submittedName>
        <fullName evidence="1">Formylmethanofuran dehydrogenase subunit C</fullName>
        <ecNumber evidence="1">1.2.7.12</ecNumber>
    </submittedName>
</protein>
<dbReference type="RefSeq" id="WP_012348142.1">
    <property type="nucleotide sequence ID" value="NC_010524.1"/>
</dbReference>
<dbReference type="PANTHER" id="PTHR39673:SF5">
    <property type="entry name" value="TUNGSTEN-CONTAINING FORMYLMETHANOFURAN DEHYDROGENASE 2 SUBUNIT C"/>
    <property type="match status" value="1"/>
</dbReference>
<dbReference type="HOGENOM" id="CLU_072248_1_0_4"/>
<proteinExistence type="predicted"/>
<dbReference type="STRING" id="395495.Lcho_3133"/>
<dbReference type="EMBL" id="CP001013">
    <property type="protein sequence ID" value="ACB35393.1"/>
    <property type="molecule type" value="Genomic_DNA"/>
</dbReference>
<dbReference type="Gene3D" id="2.160.20.60">
    <property type="entry name" value="Glutamate synthase, alpha subunit, C-terminal domain"/>
    <property type="match status" value="2"/>
</dbReference>
<dbReference type="GO" id="GO:0015948">
    <property type="term" value="P:methanogenesis"/>
    <property type="evidence" value="ECO:0007669"/>
    <property type="project" value="InterPro"/>
</dbReference>
<evidence type="ECO:0000313" key="2">
    <source>
        <dbReference type="Proteomes" id="UP000001693"/>
    </source>
</evidence>
<dbReference type="Proteomes" id="UP000001693">
    <property type="component" value="Chromosome"/>
</dbReference>
<accession>B1Y0X6</accession>
<dbReference type="EC" id="1.2.7.12" evidence="1"/>
<dbReference type="KEGG" id="lch:Lcho_3133"/>
<gene>
    <name evidence="1" type="ordered locus">Lcho_3133</name>
</gene>